<evidence type="ECO:0000313" key="2">
    <source>
        <dbReference type="EMBL" id="KAJ8474652.1"/>
    </source>
</evidence>
<dbReference type="Proteomes" id="UP001215151">
    <property type="component" value="Unassembled WGS sequence"/>
</dbReference>
<evidence type="ECO:0000256" key="1">
    <source>
        <dbReference type="SAM" id="MobiDB-lite"/>
    </source>
</evidence>
<gene>
    <name evidence="2" type="ORF">ONZ51_g7069</name>
</gene>
<name>A0AAD7TT13_9APHY</name>
<dbReference type="EMBL" id="JAPEVG010000181">
    <property type="protein sequence ID" value="KAJ8474652.1"/>
    <property type="molecule type" value="Genomic_DNA"/>
</dbReference>
<keyword evidence="3" id="KW-1185">Reference proteome</keyword>
<evidence type="ECO:0000313" key="3">
    <source>
        <dbReference type="Proteomes" id="UP001215151"/>
    </source>
</evidence>
<proteinExistence type="predicted"/>
<feature type="region of interest" description="Disordered" evidence="1">
    <location>
        <begin position="1"/>
        <end position="34"/>
    </location>
</feature>
<organism evidence="2 3">
    <name type="scientific">Trametes cubensis</name>
    <dbReference type="NCBI Taxonomy" id="1111947"/>
    <lineage>
        <taxon>Eukaryota</taxon>
        <taxon>Fungi</taxon>
        <taxon>Dikarya</taxon>
        <taxon>Basidiomycota</taxon>
        <taxon>Agaricomycotina</taxon>
        <taxon>Agaricomycetes</taxon>
        <taxon>Polyporales</taxon>
        <taxon>Polyporaceae</taxon>
        <taxon>Trametes</taxon>
    </lineage>
</organism>
<comment type="caution">
    <text evidence="2">The sequence shown here is derived from an EMBL/GenBank/DDBJ whole genome shotgun (WGS) entry which is preliminary data.</text>
</comment>
<reference evidence="2" key="1">
    <citation type="submission" date="2022-11" db="EMBL/GenBank/DDBJ databases">
        <title>Genome Sequence of Cubamyces cubensis.</title>
        <authorList>
            <person name="Buettner E."/>
        </authorList>
    </citation>
    <scope>NUCLEOTIDE SEQUENCE</scope>
    <source>
        <strain evidence="2">MPL-01</strain>
    </source>
</reference>
<sequence>MVSDDLGQRIAESEQGKLRPRGEGSSVALSGARDRKASALAYQAEYMKAESEQNTHSARSHPAMSGSDVFAIDDIVSGGQHPLQRSRTQPHLSRTLIARRTRLPKPRSLTTPHPRIHIRVACVAAMDAFFTIASPVPAEEPVEDILVDTDAIGTNGNHGSHLMAKPLFHDFASIRSTTVHGPAFRSTRDTLFTSINA</sequence>
<feature type="compositionally biased region" description="Basic and acidic residues" evidence="1">
    <location>
        <begin position="11"/>
        <end position="22"/>
    </location>
</feature>
<protein>
    <submittedName>
        <fullName evidence="2">Uncharacterized protein</fullName>
    </submittedName>
</protein>
<accession>A0AAD7TT13</accession>
<dbReference type="AlphaFoldDB" id="A0AAD7TT13"/>